<comment type="caution">
    <text evidence="2">The sequence shown here is derived from an EMBL/GenBank/DDBJ whole genome shotgun (WGS) entry which is preliminary data.</text>
</comment>
<feature type="region of interest" description="Disordered" evidence="1">
    <location>
        <begin position="144"/>
        <end position="167"/>
    </location>
</feature>
<dbReference type="InterPro" id="IPR055815">
    <property type="entry name" value="DUF7391"/>
</dbReference>
<reference evidence="2" key="1">
    <citation type="journal article" date="2015" name="Nature">
        <title>Complex archaea that bridge the gap between prokaryotes and eukaryotes.</title>
        <authorList>
            <person name="Spang A."/>
            <person name="Saw J.H."/>
            <person name="Jorgensen S.L."/>
            <person name="Zaremba-Niedzwiedzka K."/>
            <person name="Martijn J."/>
            <person name="Lind A.E."/>
            <person name="van Eijk R."/>
            <person name="Schleper C."/>
            <person name="Guy L."/>
            <person name="Ettema T.J."/>
        </authorList>
    </citation>
    <scope>NUCLEOTIDE SEQUENCE</scope>
</reference>
<sequence>MSNTNKEITESWKKKSNKTWKIKLASGMDVIVKRPAWISLLKMGMIPNRLFNLVMDQEANIAKAQTNGTKPTLDPKESAEIMQGYAVAACVVPKVVLADPKSDEISVEDIDDDDLVEIFTKVQKLLAFGEEGEGKALENFREGGTVVDTGHTGPTVSHKAVDVSPNR</sequence>
<name>A0A0F9J296_9ZZZZ</name>
<organism evidence="2">
    <name type="scientific">marine sediment metagenome</name>
    <dbReference type="NCBI Taxonomy" id="412755"/>
    <lineage>
        <taxon>unclassified sequences</taxon>
        <taxon>metagenomes</taxon>
        <taxon>ecological metagenomes</taxon>
    </lineage>
</organism>
<dbReference type="Pfam" id="PF24117">
    <property type="entry name" value="DUF7391"/>
    <property type="match status" value="1"/>
</dbReference>
<evidence type="ECO:0000313" key="2">
    <source>
        <dbReference type="EMBL" id="KKM00076.1"/>
    </source>
</evidence>
<protein>
    <submittedName>
        <fullName evidence="2">Uncharacterized protein</fullName>
    </submittedName>
</protein>
<proteinExistence type="predicted"/>
<evidence type="ECO:0000256" key="1">
    <source>
        <dbReference type="SAM" id="MobiDB-lite"/>
    </source>
</evidence>
<accession>A0A0F9J296</accession>
<dbReference type="EMBL" id="LAZR01017519">
    <property type="protein sequence ID" value="KKM00076.1"/>
    <property type="molecule type" value="Genomic_DNA"/>
</dbReference>
<dbReference type="AlphaFoldDB" id="A0A0F9J296"/>
<gene>
    <name evidence="2" type="ORF">LCGC14_1808060</name>
</gene>